<name>A0A8X6VCP1_TRICX</name>
<keyword evidence="2" id="KW-1185">Reference proteome</keyword>
<dbReference type="EMBL" id="BMAU01021225">
    <property type="protein sequence ID" value="GFY01295.1"/>
    <property type="molecule type" value="Genomic_DNA"/>
</dbReference>
<reference evidence="1" key="1">
    <citation type="submission" date="2020-08" db="EMBL/GenBank/DDBJ databases">
        <title>Multicomponent nature underlies the extraordinary mechanical properties of spider dragline silk.</title>
        <authorList>
            <person name="Kono N."/>
            <person name="Nakamura H."/>
            <person name="Mori M."/>
            <person name="Yoshida Y."/>
            <person name="Ohtoshi R."/>
            <person name="Malay A.D."/>
            <person name="Moran D.A.P."/>
            <person name="Tomita M."/>
            <person name="Numata K."/>
            <person name="Arakawa K."/>
        </authorList>
    </citation>
    <scope>NUCLEOTIDE SEQUENCE</scope>
</reference>
<dbReference type="Proteomes" id="UP000887159">
    <property type="component" value="Unassembled WGS sequence"/>
</dbReference>
<sequence>MRPNWSMPTRLYYKTSLPTRSLKALLTRGFEVLVPLKTRGVEALVHVKSIEVQSSNVGIEKEKECDLEKRYEFLNEELRALLVLEADKHIPTGEGKYEIIILFSSPKQAIRSVFRDLLVEK</sequence>
<accession>A0A8X6VCP1</accession>
<organism evidence="1 2">
    <name type="scientific">Trichonephila clavipes</name>
    <name type="common">Golden silk orbweaver</name>
    <name type="synonym">Nephila clavipes</name>
    <dbReference type="NCBI Taxonomy" id="2585209"/>
    <lineage>
        <taxon>Eukaryota</taxon>
        <taxon>Metazoa</taxon>
        <taxon>Ecdysozoa</taxon>
        <taxon>Arthropoda</taxon>
        <taxon>Chelicerata</taxon>
        <taxon>Arachnida</taxon>
        <taxon>Araneae</taxon>
        <taxon>Araneomorphae</taxon>
        <taxon>Entelegynae</taxon>
        <taxon>Araneoidea</taxon>
        <taxon>Nephilidae</taxon>
        <taxon>Trichonephila</taxon>
    </lineage>
</organism>
<evidence type="ECO:0000313" key="2">
    <source>
        <dbReference type="Proteomes" id="UP000887159"/>
    </source>
</evidence>
<proteinExistence type="predicted"/>
<evidence type="ECO:0000313" key="1">
    <source>
        <dbReference type="EMBL" id="GFY01295.1"/>
    </source>
</evidence>
<comment type="caution">
    <text evidence="1">The sequence shown here is derived from an EMBL/GenBank/DDBJ whole genome shotgun (WGS) entry which is preliminary data.</text>
</comment>
<protein>
    <submittedName>
        <fullName evidence="1">Uncharacterized protein</fullName>
    </submittedName>
</protein>
<dbReference type="AlphaFoldDB" id="A0A8X6VCP1"/>
<gene>
    <name evidence="1" type="ORF">TNCV_5077621</name>
</gene>